<dbReference type="PANTHER" id="PTHR47022:SF1">
    <property type="entry name" value="BTB AND MATH DOMAIN-CONTAINING PROTEIN 36-RELATED"/>
    <property type="match status" value="1"/>
</dbReference>
<comment type="caution">
    <text evidence="3">The sequence shown here is derived from an EMBL/GenBank/DDBJ whole genome shotgun (WGS) entry which is preliminary data.</text>
</comment>
<proteinExistence type="predicted"/>
<organism evidence="3 4">
    <name type="scientific">Pristionchus mayeri</name>
    <dbReference type="NCBI Taxonomy" id="1317129"/>
    <lineage>
        <taxon>Eukaryota</taxon>
        <taxon>Metazoa</taxon>
        <taxon>Ecdysozoa</taxon>
        <taxon>Nematoda</taxon>
        <taxon>Chromadorea</taxon>
        <taxon>Rhabditida</taxon>
        <taxon>Rhabditina</taxon>
        <taxon>Diplogasteromorpha</taxon>
        <taxon>Diplogasteroidea</taxon>
        <taxon>Neodiplogasteridae</taxon>
        <taxon>Pristionchus</taxon>
    </lineage>
</organism>
<evidence type="ECO:0000259" key="1">
    <source>
        <dbReference type="PROSITE" id="PS50097"/>
    </source>
</evidence>
<feature type="non-terminal residue" evidence="3">
    <location>
        <position position="1"/>
    </location>
</feature>
<evidence type="ECO:0000259" key="2">
    <source>
        <dbReference type="PROSITE" id="PS50144"/>
    </source>
</evidence>
<dbReference type="InterPro" id="IPR011333">
    <property type="entry name" value="SKP1/BTB/POZ_sf"/>
</dbReference>
<name>A0AAN5D2N8_9BILA</name>
<dbReference type="Proteomes" id="UP001328107">
    <property type="component" value="Unassembled WGS sequence"/>
</dbReference>
<feature type="domain" description="BTB" evidence="1">
    <location>
        <begin position="47"/>
        <end position="114"/>
    </location>
</feature>
<dbReference type="SUPFAM" id="SSF54695">
    <property type="entry name" value="POZ domain"/>
    <property type="match status" value="1"/>
</dbReference>
<gene>
    <name evidence="3" type="ORF">PMAYCL1PPCAC_24880</name>
</gene>
<feature type="non-terminal residue" evidence="3">
    <location>
        <position position="164"/>
    </location>
</feature>
<dbReference type="AlphaFoldDB" id="A0AAN5D2N8"/>
<dbReference type="PROSITE" id="PS50144">
    <property type="entry name" value="MATH"/>
    <property type="match status" value="1"/>
</dbReference>
<evidence type="ECO:0000313" key="3">
    <source>
        <dbReference type="EMBL" id="GMR54685.1"/>
    </source>
</evidence>
<feature type="domain" description="MATH" evidence="2">
    <location>
        <begin position="1"/>
        <end position="23"/>
    </location>
</feature>
<dbReference type="Pfam" id="PF00651">
    <property type="entry name" value="BTB"/>
    <property type="match status" value="1"/>
</dbReference>
<dbReference type="InterPro" id="IPR000210">
    <property type="entry name" value="BTB/POZ_dom"/>
</dbReference>
<dbReference type="InterPro" id="IPR002083">
    <property type="entry name" value="MATH/TRAF_dom"/>
</dbReference>
<keyword evidence="4" id="KW-1185">Reference proteome</keyword>
<dbReference type="Gene3D" id="3.30.710.10">
    <property type="entry name" value="Potassium Channel Kv1.1, Chain A"/>
    <property type="match status" value="1"/>
</dbReference>
<dbReference type="CDD" id="cd18186">
    <property type="entry name" value="BTB_POZ_ZBTB_KLHL-like"/>
    <property type="match status" value="1"/>
</dbReference>
<protein>
    <recommendedName>
        <fullName evidence="5">BTB domain-containing protein</fullName>
    </recommendedName>
</protein>
<dbReference type="SMART" id="SM00225">
    <property type="entry name" value="BTB"/>
    <property type="match status" value="1"/>
</dbReference>
<sequence length="164" mass="19158">WESIIDEQKGFVKDDKVTIEIRFWIYNMIGIRTTSPIDFSDPNEPFHNVALVIGEEKVYVSKEILAVHSPVFKAMFFGDFAEKNKKEFELKDVEREEFIDVLHLIYNSGKKITDANAGYLLKLADRFQILTIVDKIEHFFIDLTNDSVAEKLWIADQYNLVHLQ</sequence>
<evidence type="ECO:0008006" key="5">
    <source>
        <dbReference type="Google" id="ProtNLM"/>
    </source>
</evidence>
<reference evidence="4" key="1">
    <citation type="submission" date="2022-10" db="EMBL/GenBank/DDBJ databases">
        <title>Genome assembly of Pristionchus species.</title>
        <authorList>
            <person name="Yoshida K."/>
            <person name="Sommer R.J."/>
        </authorList>
    </citation>
    <scope>NUCLEOTIDE SEQUENCE [LARGE SCALE GENOMIC DNA]</scope>
    <source>
        <strain evidence="4">RS5460</strain>
    </source>
</reference>
<dbReference type="EMBL" id="BTRK01000005">
    <property type="protein sequence ID" value="GMR54685.1"/>
    <property type="molecule type" value="Genomic_DNA"/>
</dbReference>
<dbReference type="PROSITE" id="PS50097">
    <property type="entry name" value="BTB"/>
    <property type="match status" value="1"/>
</dbReference>
<evidence type="ECO:0000313" key="4">
    <source>
        <dbReference type="Proteomes" id="UP001328107"/>
    </source>
</evidence>
<dbReference type="PANTHER" id="PTHR47022">
    <property type="entry name" value="BTB AND MATH DOMAIN-CONTAINING PROTEIN 36-RELATED"/>
    <property type="match status" value="1"/>
</dbReference>
<accession>A0AAN5D2N8</accession>